<sequence length="72" mass="8186">MRVQQELCVEYGTFSPFYATITSQHAAVTPEYDVSTEYDGVFTQYASAFFISRNSAVPKFEPISAYYARHIS</sequence>
<reference evidence="1 2" key="1">
    <citation type="submission" date="2019-05" db="EMBL/GenBank/DDBJ databases">
        <title>Another draft genome of Portunus trituberculatus and its Hox gene families provides insights of decapod evolution.</title>
        <authorList>
            <person name="Jeong J.-H."/>
            <person name="Song I."/>
            <person name="Kim S."/>
            <person name="Choi T."/>
            <person name="Kim D."/>
            <person name="Ryu S."/>
            <person name="Kim W."/>
        </authorList>
    </citation>
    <scope>NUCLEOTIDE SEQUENCE [LARGE SCALE GENOMIC DNA]</scope>
    <source>
        <tissue evidence="1">Muscle</tissue>
    </source>
</reference>
<comment type="caution">
    <text evidence="1">The sequence shown here is derived from an EMBL/GenBank/DDBJ whole genome shotgun (WGS) entry which is preliminary data.</text>
</comment>
<dbReference type="EMBL" id="VSRR010002209">
    <property type="protein sequence ID" value="MPC30186.1"/>
    <property type="molecule type" value="Genomic_DNA"/>
</dbReference>
<dbReference type="AlphaFoldDB" id="A0A5B7EAK2"/>
<organism evidence="1 2">
    <name type="scientific">Portunus trituberculatus</name>
    <name type="common">Swimming crab</name>
    <name type="synonym">Neptunus trituberculatus</name>
    <dbReference type="NCBI Taxonomy" id="210409"/>
    <lineage>
        <taxon>Eukaryota</taxon>
        <taxon>Metazoa</taxon>
        <taxon>Ecdysozoa</taxon>
        <taxon>Arthropoda</taxon>
        <taxon>Crustacea</taxon>
        <taxon>Multicrustacea</taxon>
        <taxon>Malacostraca</taxon>
        <taxon>Eumalacostraca</taxon>
        <taxon>Eucarida</taxon>
        <taxon>Decapoda</taxon>
        <taxon>Pleocyemata</taxon>
        <taxon>Brachyura</taxon>
        <taxon>Eubrachyura</taxon>
        <taxon>Portunoidea</taxon>
        <taxon>Portunidae</taxon>
        <taxon>Portuninae</taxon>
        <taxon>Portunus</taxon>
    </lineage>
</organism>
<evidence type="ECO:0000313" key="2">
    <source>
        <dbReference type="Proteomes" id="UP000324222"/>
    </source>
</evidence>
<accession>A0A5B7EAK2</accession>
<dbReference type="Proteomes" id="UP000324222">
    <property type="component" value="Unassembled WGS sequence"/>
</dbReference>
<name>A0A5B7EAK2_PORTR</name>
<keyword evidence="2" id="KW-1185">Reference proteome</keyword>
<protein>
    <submittedName>
        <fullName evidence="1">Uncharacterized protein</fullName>
    </submittedName>
</protein>
<gene>
    <name evidence="1" type="ORF">E2C01_023446</name>
</gene>
<evidence type="ECO:0000313" key="1">
    <source>
        <dbReference type="EMBL" id="MPC30186.1"/>
    </source>
</evidence>
<proteinExistence type="predicted"/>